<reference evidence="2 3" key="1">
    <citation type="submission" date="2021-12" db="EMBL/GenBank/DDBJ databases">
        <title>Discovery of the Pendulisporaceae a myxobacterial family with distinct sporulation behavior and unique specialized metabolism.</title>
        <authorList>
            <person name="Garcia R."/>
            <person name="Popoff A."/>
            <person name="Bader C.D."/>
            <person name="Loehr J."/>
            <person name="Walesch S."/>
            <person name="Walt C."/>
            <person name="Boldt J."/>
            <person name="Bunk B."/>
            <person name="Haeckl F.J.F.P.J."/>
            <person name="Gunesch A.P."/>
            <person name="Birkelbach J."/>
            <person name="Nuebel U."/>
            <person name="Pietschmann T."/>
            <person name="Bach T."/>
            <person name="Mueller R."/>
        </authorList>
    </citation>
    <scope>NUCLEOTIDE SEQUENCE [LARGE SCALE GENOMIC DNA]</scope>
    <source>
        <strain evidence="2 3">MSr11954</strain>
    </source>
</reference>
<dbReference type="InterPro" id="IPR010640">
    <property type="entry name" value="Low_temperature_requirement_A"/>
</dbReference>
<evidence type="ECO:0000313" key="2">
    <source>
        <dbReference type="EMBL" id="WXB16659.1"/>
    </source>
</evidence>
<accession>A0ABZ2M0D9</accession>
<sequence>MSARDPHEEGRIASALELLFDLCFVVAVAQAAAQLHHALSGDAAHHVAPHIGHGLLGYALVFYAIFWAWLNFTWFASAFDTDDGMFRFTTLVQIGGVLVLAAGVPAAFEALDFTVPVMGYVIMRLAMVSQWLRVAKSCPELRPTAMRYAIGIVLVQIGWLLWLWIPHGPMALAAFAVLALGEGAVPVVAENAGQTPWHRHHITERYGLFNIIVLGEVITASTAAIGDAAGGHSGHVLPMIGLAAAGLVIVFSMWSLYFDHPAHHVLTSFGRAIAFGFGHIVIFAAAAMVGAGIEVAIDFDTGKTSLGPVAAALALTVPVAIYLLAVWLLIIRHLRTGPASYAFPVSALAVLAVSFSPAPIHISAAILATLVFFTGRTKS</sequence>
<feature type="transmembrane region" description="Helical" evidence="1">
    <location>
        <begin position="145"/>
        <end position="165"/>
    </location>
</feature>
<feature type="transmembrane region" description="Helical" evidence="1">
    <location>
        <begin position="269"/>
        <end position="297"/>
    </location>
</feature>
<dbReference type="EMBL" id="CP089984">
    <property type="protein sequence ID" value="WXB16659.1"/>
    <property type="molecule type" value="Genomic_DNA"/>
</dbReference>
<dbReference type="RefSeq" id="WP_394826286.1">
    <property type="nucleotide sequence ID" value="NZ_CP089984.1"/>
</dbReference>
<dbReference type="Pfam" id="PF06772">
    <property type="entry name" value="LtrA"/>
    <property type="match status" value="1"/>
</dbReference>
<evidence type="ECO:0000256" key="1">
    <source>
        <dbReference type="SAM" id="Phobius"/>
    </source>
</evidence>
<feature type="transmembrane region" description="Helical" evidence="1">
    <location>
        <begin position="55"/>
        <end position="76"/>
    </location>
</feature>
<keyword evidence="1" id="KW-1133">Transmembrane helix</keyword>
<feature type="transmembrane region" description="Helical" evidence="1">
    <location>
        <begin position="309"/>
        <end position="330"/>
    </location>
</feature>
<feature type="transmembrane region" description="Helical" evidence="1">
    <location>
        <begin position="88"/>
        <end position="108"/>
    </location>
</feature>
<feature type="transmembrane region" description="Helical" evidence="1">
    <location>
        <begin position="342"/>
        <end position="373"/>
    </location>
</feature>
<dbReference type="PANTHER" id="PTHR36840">
    <property type="entry name" value="BLL5714 PROTEIN"/>
    <property type="match status" value="1"/>
</dbReference>
<keyword evidence="3" id="KW-1185">Reference proteome</keyword>
<organism evidence="2 3">
    <name type="scientific">Pendulispora albinea</name>
    <dbReference type="NCBI Taxonomy" id="2741071"/>
    <lineage>
        <taxon>Bacteria</taxon>
        <taxon>Pseudomonadati</taxon>
        <taxon>Myxococcota</taxon>
        <taxon>Myxococcia</taxon>
        <taxon>Myxococcales</taxon>
        <taxon>Sorangiineae</taxon>
        <taxon>Pendulisporaceae</taxon>
        <taxon>Pendulispora</taxon>
    </lineage>
</organism>
<feature type="transmembrane region" description="Helical" evidence="1">
    <location>
        <begin position="236"/>
        <end position="257"/>
    </location>
</feature>
<feature type="transmembrane region" description="Helical" evidence="1">
    <location>
        <begin position="114"/>
        <end position="133"/>
    </location>
</feature>
<proteinExistence type="predicted"/>
<protein>
    <submittedName>
        <fullName evidence="2">Low temperature requirement protein A</fullName>
    </submittedName>
</protein>
<dbReference type="PANTHER" id="PTHR36840:SF1">
    <property type="entry name" value="BLL5714 PROTEIN"/>
    <property type="match status" value="1"/>
</dbReference>
<keyword evidence="1" id="KW-0812">Transmembrane</keyword>
<feature type="transmembrane region" description="Helical" evidence="1">
    <location>
        <begin position="171"/>
        <end position="189"/>
    </location>
</feature>
<feature type="transmembrane region" description="Helical" evidence="1">
    <location>
        <begin position="209"/>
        <end position="230"/>
    </location>
</feature>
<dbReference type="Proteomes" id="UP001370348">
    <property type="component" value="Chromosome"/>
</dbReference>
<keyword evidence="1" id="KW-0472">Membrane</keyword>
<gene>
    <name evidence="2" type="ORF">LZC94_05125</name>
</gene>
<feature type="transmembrane region" description="Helical" evidence="1">
    <location>
        <begin position="12"/>
        <end position="35"/>
    </location>
</feature>
<name>A0ABZ2M0D9_9BACT</name>
<evidence type="ECO:0000313" key="3">
    <source>
        <dbReference type="Proteomes" id="UP001370348"/>
    </source>
</evidence>